<dbReference type="EMBL" id="MSTQ01000006">
    <property type="protein sequence ID" value="OLU02957.1"/>
    <property type="molecule type" value="Genomic_DNA"/>
</dbReference>
<proteinExistence type="predicted"/>
<evidence type="ECO:0000313" key="5">
    <source>
        <dbReference type="Proteomes" id="UP000198549"/>
    </source>
</evidence>
<evidence type="ECO:0000313" key="3">
    <source>
        <dbReference type="EMBL" id="SDO70800.1"/>
    </source>
</evidence>
<evidence type="ECO:0000313" key="2">
    <source>
        <dbReference type="EMBL" id="OLU02957.1"/>
    </source>
</evidence>
<keyword evidence="2" id="KW-0689">Ribosomal protein</keyword>
<evidence type="ECO:0000313" key="1">
    <source>
        <dbReference type="EMBL" id="KAB0484014.1"/>
    </source>
</evidence>
<dbReference type="OrthoDB" id="6823140at2"/>
<dbReference type="AlphaFoldDB" id="A0A1H0LSE8"/>
<sequence length="324" mass="34186">MTEPLAFINSRTQSFESLKAELRLTGIARSKFDALNSHIANTAVLAGELVIIGDVTTSSSTHQEAYLMSKARDIHIALLTNQVDADDFFLDNFELLQEVLDYGAIGAGAVSDGWSKYMAAIKATLEEIEQAHENYLRSGSITARDRFYSERARLFIKLEKQLDNVASYGSGLRSQGSIKRMLGISTKRYMSTGEIAGYAQKVSGVARAAKLIKRGVYIGTALSFASAGLKIKQACTLGREDECTKAKYVEGSSLVLSLAGGSGGGLLGGLAASYGCIAILGLTTGGGGALVCSVIGGVVGSKEGEKLGSAAGEKFGEFIYGELM</sequence>
<dbReference type="EMBL" id="VZPS01000012">
    <property type="protein sequence ID" value="KAB0484014.1"/>
    <property type="molecule type" value="Genomic_DNA"/>
</dbReference>
<evidence type="ECO:0000313" key="6">
    <source>
        <dbReference type="Proteomes" id="UP000460142"/>
    </source>
</evidence>
<reference evidence="2" key="2">
    <citation type="submission" date="2017-01" db="EMBL/GenBank/DDBJ databases">
        <authorList>
            <person name="Mah S.A."/>
            <person name="Swanson W.J."/>
            <person name="Moy G.W."/>
            <person name="Vacquier V.D."/>
        </authorList>
    </citation>
    <scope>NUCLEOTIDE SEQUENCE [LARGE SCALE GENOMIC DNA]</scope>
    <source>
        <strain evidence="2">MT1</strain>
    </source>
</reference>
<reference evidence="1 6" key="4">
    <citation type="submission" date="2019-09" db="EMBL/GenBank/DDBJ databases">
        <title>Draft genome sequences of 48 bacterial type strains from the CCUG.</title>
        <authorList>
            <person name="Tunovic T."/>
            <person name="Pineiro-Iglesias B."/>
            <person name="Unosson C."/>
            <person name="Inganas E."/>
            <person name="Ohlen M."/>
            <person name="Cardew S."/>
            <person name="Jensie-Markopoulos S."/>
            <person name="Salva-Serra F."/>
            <person name="Jaen-Luchoro D."/>
            <person name="Karlsson R."/>
            <person name="Svensson-Stadler L."/>
            <person name="Chun J."/>
            <person name="Moore E."/>
        </authorList>
    </citation>
    <scope>NUCLEOTIDE SEQUENCE [LARGE SCALE GENOMIC DNA]</scope>
    <source>
        <strain evidence="1 6">CCUG 53116</strain>
    </source>
</reference>
<gene>
    <name evidence="2" type="ORF">BVK86_11620</name>
    <name evidence="1" type="ORF">F7R15_18480</name>
    <name evidence="3" type="ORF">SAMN04490202_1611</name>
</gene>
<dbReference type="Proteomes" id="UP000460142">
    <property type="component" value="Unassembled WGS sequence"/>
</dbReference>
<dbReference type="Proteomes" id="UP000198549">
    <property type="component" value="Chromosome I"/>
</dbReference>
<dbReference type="GO" id="GO:0005840">
    <property type="term" value="C:ribosome"/>
    <property type="evidence" value="ECO:0007669"/>
    <property type="project" value="UniProtKB-KW"/>
</dbReference>
<reference evidence="3 5" key="1">
    <citation type="submission" date="2016-10" db="EMBL/GenBank/DDBJ databases">
        <authorList>
            <person name="de Groot N.N."/>
        </authorList>
    </citation>
    <scope>NUCLEOTIDE SEQUENCE [LARGE SCALE GENOMIC DNA]</scope>
    <source>
        <strain evidence="3 5">BS3776</strain>
    </source>
</reference>
<organism evidence="3 5">
    <name type="scientific">Pseudomonas reinekei</name>
    <dbReference type="NCBI Taxonomy" id="395598"/>
    <lineage>
        <taxon>Bacteria</taxon>
        <taxon>Pseudomonadati</taxon>
        <taxon>Pseudomonadota</taxon>
        <taxon>Gammaproteobacteria</taxon>
        <taxon>Pseudomonadales</taxon>
        <taxon>Pseudomonadaceae</taxon>
        <taxon>Pseudomonas</taxon>
    </lineage>
</organism>
<accession>A0A1H0LSE8</accession>
<reference evidence="4" key="3">
    <citation type="submission" date="2017-01" db="EMBL/GenBank/DDBJ databases">
        <authorList>
            <person name="Poblete-Castro I."/>
        </authorList>
    </citation>
    <scope>NUCLEOTIDE SEQUENCE [LARGE SCALE GENOMIC DNA]</scope>
    <source>
        <strain evidence="4">DSM 18361 / CCUG 53116 / MT1</strain>
    </source>
</reference>
<dbReference type="RefSeq" id="WP_075946584.1">
    <property type="nucleotide sequence ID" value="NZ_LT629709.1"/>
</dbReference>
<name>A0A1H0LSE8_PSERE</name>
<evidence type="ECO:0000313" key="4">
    <source>
        <dbReference type="Proteomes" id="UP000186756"/>
    </source>
</evidence>
<dbReference type="EMBL" id="LT629709">
    <property type="protein sequence ID" value="SDO70800.1"/>
    <property type="molecule type" value="Genomic_DNA"/>
</dbReference>
<keyword evidence="4" id="KW-1185">Reference proteome</keyword>
<dbReference type="Proteomes" id="UP000186756">
    <property type="component" value="Unassembled WGS sequence"/>
</dbReference>
<keyword evidence="2" id="KW-0687">Ribonucleoprotein</keyword>
<protein>
    <submittedName>
        <fullName evidence="2">SSU ribosomal protein S2p (SAe)</fullName>
    </submittedName>
</protein>